<proteinExistence type="predicted"/>
<protein>
    <recommendedName>
        <fullName evidence="2">YprB ribonuclease H-like domain-containing protein</fullName>
    </recommendedName>
</protein>
<dbReference type="EMBL" id="FNAJ01000005">
    <property type="protein sequence ID" value="SDE22639.1"/>
    <property type="molecule type" value="Genomic_DNA"/>
</dbReference>
<dbReference type="EMBL" id="BJVY01000012">
    <property type="protein sequence ID" value="GEL70820.1"/>
    <property type="molecule type" value="Genomic_DNA"/>
</dbReference>
<dbReference type="Proteomes" id="UP000321224">
    <property type="component" value="Unassembled WGS sequence"/>
</dbReference>
<reference evidence="4 5" key="1">
    <citation type="submission" date="2016-10" db="EMBL/GenBank/DDBJ databases">
        <authorList>
            <person name="Varghese N."/>
            <person name="Submissions S."/>
        </authorList>
    </citation>
    <scope>NUCLEOTIDE SEQUENCE [LARGE SCALE GENOMIC DNA]</scope>
    <source>
        <strain evidence="4 5">DSM 2260</strain>
    </source>
</reference>
<evidence type="ECO:0000259" key="2">
    <source>
        <dbReference type="Pfam" id="PF13482"/>
    </source>
</evidence>
<reference evidence="3 6" key="2">
    <citation type="submission" date="2019-07" db="EMBL/GenBank/DDBJ databases">
        <title>Whole genome shotgun sequence of Myxococcus virescens NBRC 100334.</title>
        <authorList>
            <person name="Hosoyama A."/>
            <person name="Uohara A."/>
            <person name="Ohji S."/>
            <person name="Ichikawa N."/>
        </authorList>
    </citation>
    <scope>NUCLEOTIDE SEQUENCE [LARGE SCALE GENOMIC DNA]</scope>
    <source>
        <strain evidence="3 6">NBRC 100334</strain>
    </source>
</reference>
<dbReference type="RefSeq" id="WP_373284011.1">
    <property type="nucleotide sequence ID" value="NZ_BJVY01000012.1"/>
</dbReference>
<name>A0A511HB89_9BACT</name>
<dbReference type="InterPro" id="IPR036397">
    <property type="entry name" value="RNaseH_sf"/>
</dbReference>
<evidence type="ECO:0000313" key="3">
    <source>
        <dbReference type="EMBL" id="GEL70820.1"/>
    </source>
</evidence>
<dbReference type="Proteomes" id="UP000198717">
    <property type="component" value="Unassembled WGS sequence"/>
</dbReference>
<dbReference type="InterPro" id="IPR038720">
    <property type="entry name" value="YprB_RNase_H-like_dom"/>
</dbReference>
<dbReference type="InterPro" id="IPR012337">
    <property type="entry name" value="RNaseH-like_sf"/>
</dbReference>
<feature type="compositionally biased region" description="Basic and acidic residues" evidence="1">
    <location>
        <begin position="63"/>
        <end position="75"/>
    </location>
</feature>
<keyword evidence="5" id="KW-1185">Reference proteome</keyword>
<dbReference type="AlphaFoldDB" id="A0A511HB89"/>
<comment type="caution">
    <text evidence="3">The sequence shown here is derived from an EMBL/GenBank/DDBJ whole genome shotgun (WGS) entry which is preliminary data.</text>
</comment>
<feature type="domain" description="YprB ribonuclease H-like" evidence="2">
    <location>
        <begin position="3"/>
        <end position="54"/>
    </location>
</feature>
<evidence type="ECO:0000313" key="5">
    <source>
        <dbReference type="Proteomes" id="UP000198717"/>
    </source>
</evidence>
<evidence type="ECO:0000313" key="6">
    <source>
        <dbReference type="Proteomes" id="UP000321224"/>
    </source>
</evidence>
<evidence type="ECO:0000313" key="4">
    <source>
        <dbReference type="EMBL" id="SDE22639.1"/>
    </source>
</evidence>
<gene>
    <name evidence="3" type="ORF">MVI01_26040</name>
    <name evidence="4" type="ORF">SAMN04488504_105121</name>
</gene>
<sequence length="98" mass="10845">MQFDLETTGLDSSHHRVFLVALRSPDGETETIEAQADDDSAEADLLYHLAERVRAWDPDVIENHNTRATPGREDSLTLQLVRKSGGRPSESSYPAPLA</sequence>
<accession>A0A511HB89</accession>
<organism evidence="3 6">
    <name type="scientific">Myxococcus virescens</name>
    <dbReference type="NCBI Taxonomy" id="83456"/>
    <lineage>
        <taxon>Bacteria</taxon>
        <taxon>Pseudomonadati</taxon>
        <taxon>Myxococcota</taxon>
        <taxon>Myxococcia</taxon>
        <taxon>Myxococcales</taxon>
        <taxon>Cystobacterineae</taxon>
        <taxon>Myxococcaceae</taxon>
        <taxon>Myxococcus</taxon>
    </lineage>
</organism>
<feature type="region of interest" description="Disordered" evidence="1">
    <location>
        <begin position="63"/>
        <end position="98"/>
    </location>
</feature>
<dbReference type="Gene3D" id="3.30.420.10">
    <property type="entry name" value="Ribonuclease H-like superfamily/Ribonuclease H"/>
    <property type="match status" value="1"/>
</dbReference>
<dbReference type="Pfam" id="PF13482">
    <property type="entry name" value="RNase_H_2"/>
    <property type="match status" value="1"/>
</dbReference>
<dbReference type="GO" id="GO:0003676">
    <property type="term" value="F:nucleic acid binding"/>
    <property type="evidence" value="ECO:0007669"/>
    <property type="project" value="InterPro"/>
</dbReference>
<evidence type="ECO:0000256" key="1">
    <source>
        <dbReference type="SAM" id="MobiDB-lite"/>
    </source>
</evidence>
<dbReference type="SUPFAM" id="SSF53098">
    <property type="entry name" value="Ribonuclease H-like"/>
    <property type="match status" value="1"/>
</dbReference>